<reference evidence="2 3" key="1">
    <citation type="submission" date="2016-10" db="EMBL/GenBank/DDBJ databases">
        <authorList>
            <person name="Varghese N."/>
            <person name="Submissions S."/>
        </authorList>
    </citation>
    <scope>NUCLEOTIDE SEQUENCE [LARGE SCALE GENOMIC DNA]</scope>
    <source>
        <strain evidence="2 3">DSM 16643</strain>
    </source>
</reference>
<dbReference type="EMBL" id="FMXB01000005">
    <property type="protein sequence ID" value="SDA48383.1"/>
    <property type="molecule type" value="Genomic_DNA"/>
</dbReference>
<evidence type="ECO:0000313" key="3">
    <source>
        <dbReference type="Proteomes" id="UP000323439"/>
    </source>
</evidence>
<dbReference type="PANTHER" id="PTHR46399">
    <property type="entry name" value="B30.2/SPRY DOMAIN-CONTAINING PROTEIN"/>
    <property type="match status" value="1"/>
</dbReference>
<organism evidence="2 3">
    <name type="scientific">Methanobrevibacter millerae</name>
    <dbReference type="NCBI Taxonomy" id="230361"/>
    <lineage>
        <taxon>Archaea</taxon>
        <taxon>Methanobacteriati</taxon>
        <taxon>Methanobacteriota</taxon>
        <taxon>Methanomada group</taxon>
        <taxon>Methanobacteria</taxon>
        <taxon>Methanobacteriales</taxon>
        <taxon>Methanobacteriaceae</taxon>
        <taxon>Methanobrevibacter</taxon>
    </lineage>
</organism>
<dbReference type="PANTHER" id="PTHR46399:SF8">
    <property type="entry name" value="B30.2_SPRY DOMAIN-CONTAINING PROTEIN"/>
    <property type="match status" value="1"/>
</dbReference>
<gene>
    <name evidence="2" type="ORF">SAMN02910315_00809</name>
</gene>
<feature type="domain" description="Ryanodine receptor Ryr" evidence="1">
    <location>
        <begin position="539"/>
        <end position="608"/>
    </location>
</feature>
<dbReference type="AlphaFoldDB" id="A0A1G5VR90"/>
<name>A0A1G5VR90_9EURY</name>
<keyword evidence="3" id="KW-1185">Reference proteome</keyword>
<dbReference type="GO" id="GO:0034704">
    <property type="term" value="C:calcium channel complex"/>
    <property type="evidence" value="ECO:0007669"/>
    <property type="project" value="TreeGrafter"/>
</dbReference>
<dbReference type="InterPro" id="IPR003032">
    <property type="entry name" value="Ryanodine_rcpt"/>
</dbReference>
<dbReference type="GO" id="GO:0014808">
    <property type="term" value="P:release of sequestered calcium ion into cytosol by sarcoplasmic reticulum"/>
    <property type="evidence" value="ECO:0007669"/>
    <property type="project" value="TreeGrafter"/>
</dbReference>
<dbReference type="GO" id="GO:0005219">
    <property type="term" value="F:ryanodine-sensitive calcium-release channel activity"/>
    <property type="evidence" value="ECO:0007669"/>
    <property type="project" value="TreeGrafter"/>
</dbReference>
<evidence type="ECO:0000259" key="1">
    <source>
        <dbReference type="Pfam" id="PF02026"/>
    </source>
</evidence>
<dbReference type="RefSeq" id="WP_149731421.1">
    <property type="nucleotide sequence ID" value="NZ_FMXB01000005.1"/>
</dbReference>
<dbReference type="Gene3D" id="6.20.350.10">
    <property type="match status" value="2"/>
</dbReference>
<accession>A0A1G5VR90</accession>
<sequence>MNENNLRQYIDKFFDDLVLYDDYKNGHYYKDLLKAGIDVFLDNENSYNAYEIYRTFFMIYQITAEDKSEKNNKVMTIVKEPNTLLDLVKTMKKYEESTGDLIEKQRDHFIHSVNVFLLGLAIYAQNGKYREYFKRYVIKSPYTKYYRLENGDFSNEEFLYRWGVAALFHDIGYPVEIIGKQLKKFINDGVKSISPTYGADTAIDFKDFNEFNTIVKMNPEFADAFTEVYPEAKFLNLFKPTDIVAHKISTDLEGVNVNDVAKHLDKFVNYMGELGFIDHGFFSCILVLNSYGYLIQKYAKNNDFFFYPIVDSASAILLHNYYRNVLQNDPFNLKELHPSQSPLAFLLILCDELQEWNRQPFGIKDKQKGRVNELLLKIDDDTFDVKYIVKSGSMGLGFSEDKEKLLSNVLSIRSVFDFGLRIITDVRQHFVVGEDTKEASQAPDILLRNVENLAVLIHEHYNELIEKQYQDKIDNGEEIDEDFQKKYDERKPFDELTPQLKIANIRQARSIPIKLDMIGCELADESDEREAINEFSVEEVEDLAIFEHDEWCEEKEGTGWVYGEEKDVENLVTPYLVPWDALTEEIKEFDREPVREIPSLMQSIGLKVVRSKIRLLTFEMHNLHDKNTSFEDLPDYIKYSNYKQADYLIKILSLRGYSVVDIDSPGEPITGFDPDSIDYFAEREHEAWYKLKVNLGWKYGSVKDEISKTNPNLVEWKALDFENKEANRNTFKNLPDLCKKVDLKIVKN</sequence>
<protein>
    <submittedName>
        <fullName evidence="2">RyR domain-containing protein</fullName>
    </submittedName>
</protein>
<dbReference type="Pfam" id="PF02026">
    <property type="entry name" value="RyR"/>
    <property type="match status" value="2"/>
</dbReference>
<feature type="domain" description="Ryanodine receptor Ryr" evidence="1">
    <location>
        <begin position="677"/>
        <end position="734"/>
    </location>
</feature>
<dbReference type="OrthoDB" id="77690at2157"/>
<dbReference type="InterPro" id="IPR015925">
    <property type="entry name" value="Ryanodine_IP3_receptor"/>
</dbReference>
<dbReference type="Proteomes" id="UP000323439">
    <property type="component" value="Unassembled WGS sequence"/>
</dbReference>
<proteinExistence type="predicted"/>
<evidence type="ECO:0000313" key="2">
    <source>
        <dbReference type="EMBL" id="SDA48383.1"/>
    </source>
</evidence>